<keyword evidence="2" id="KW-1185">Reference proteome</keyword>
<dbReference type="EMBL" id="VUMY01000002">
    <property type="protein sequence ID" value="MST48913.1"/>
    <property type="molecule type" value="Genomic_DNA"/>
</dbReference>
<evidence type="ECO:0008006" key="3">
    <source>
        <dbReference type="Google" id="ProtNLM"/>
    </source>
</evidence>
<accession>A0A7K0K0A9</accession>
<sequence length="138" mass="15915">MGSENLYPKQPTRAMTAALQALREATTESGKCVGDKEWDEKTDDGRYIESCLECPVAIECLCLGLIFERGIHVSQRFEIFGGLTPAERFEIDITSKHNKTSEKLAMNLKLIEYRKQNLHLKHLLEKRTKEWEETEGLW</sequence>
<reference evidence="1 2" key="1">
    <citation type="submission" date="2019-08" db="EMBL/GenBank/DDBJ databases">
        <title>In-depth cultivation of the pig gut microbiome towards novel bacterial diversity and tailored functional studies.</title>
        <authorList>
            <person name="Wylensek D."/>
            <person name="Hitch T.C.A."/>
            <person name="Clavel T."/>
        </authorList>
    </citation>
    <scope>NUCLEOTIDE SEQUENCE [LARGE SCALE GENOMIC DNA]</scope>
    <source>
        <strain evidence="1 2">RF-GAM-744-WT-7</strain>
    </source>
</reference>
<protein>
    <recommendedName>
        <fullName evidence="3">4Fe-4S Wbl-type domain-containing protein</fullName>
    </recommendedName>
</protein>
<evidence type="ECO:0000313" key="2">
    <source>
        <dbReference type="Proteomes" id="UP000442535"/>
    </source>
</evidence>
<dbReference type="RefSeq" id="WP_154543064.1">
    <property type="nucleotide sequence ID" value="NZ_VUMY01000002.1"/>
</dbReference>
<dbReference type="AlphaFoldDB" id="A0A7K0K0A9"/>
<dbReference type="Proteomes" id="UP000442535">
    <property type="component" value="Unassembled WGS sequence"/>
</dbReference>
<gene>
    <name evidence="1" type="ORF">FYJ63_01360</name>
</gene>
<organism evidence="1 2">
    <name type="scientific">Mobiluncus porci</name>
    <dbReference type="NCBI Taxonomy" id="2652278"/>
    <lineage>
        <taxon>Bacteria</taxon>
        <taxon>Bacillati</taxon>
        <taxon>Actinomycetota</taxon>
        <taxon>Actinomycetes</taxon>
        <taxon>Actinomycetales</taxon>
        <taxon>Actinomycetaceae</taxon>
        <taxon>Mobiluncus</taxon>
    </lineage>
</organism>
<proteinExistence type="predicted"/>
<comment type="caution">
    <text evidence="1">The sequence shown here is derived from an EMBL/GenBank/DDBJ whole genome shotgun (WGS) entry which is preliminary data.</text>
</comment>
<name>A0A7K0K0A9_9ACTO</name>
<evidence type="ECO:0000313" key="1">
    <source>
        <dbReference type="EMBL" id="MST48913.1"/>
    </source>
</evidence>